<sequence>MREVATNPIVLILMMLAIYRFSLFLRLRSGSPLANPLMVSTLLVIGYLKLFGIRYDDFMQTGRMVGFWLQPAIVCLAIPMYQQWPRIRSQWLPIAASQLVGSVVGIVSGVLFAHWLGASHDVSQSLAAKSVTMPIALEITHVLDGIPAVSVAAVLLAGLTGQFIGFWILRHSHIRNPISHSIAQGTASHAIGIAASLEISGHFAAYATLGLIFNGILTSFLAPIIVPLLAV</sequence>
<protein>
    <submittedName>
        <fullName evidence="6">Murein hydrolase transporter LrgB</fullName>
    </submittedName>
</protein>
<evidence type="ECO:0000313" key="6">
    <source>
        <dbReference type="EMBL" id="OAM18405.1"/>
    </source>
</evidence>
<dbReference type="GO" id="GO:0016020">
    <property type="term" value="C:membrane"/>
    <property type="evidence" value="ECO:0007669"/>
    <property type="project" value="UniProtKB-SubCell"/>
</dbReference>
<feature type="transmembrane region" description="Helical" evidence="5">
    <location>
        <begin position="6"/>
        <end position="25"/>
    </location>
</feature>
<gene>
    <name evidence="6" type="ORF">A7P85_01635</name>
    <name evidence="7" type="ORF">A7P90_06510</name>
</gene>
<keyword evidence="2 5" id="KW-0812">Transmembrane</keyword>
<evidence type="ECO:0000256" key="2">
    <source>
        <dbReference type="ARBA" id="ARBA00022692"/>
    </source>
</evidence>
<keyword evidence="4 5" id="KW-0472">Membrane</keyword>
<feature type="transmembrane region" description="Helical" evidence="5">
    <location>
        <begin position="37"/>
        <end position="55"/>
    </location>
</feature>
<dbReference type="Pfam" id="PF04172">
    <property type="entry name" value="LrgB"/>
    <property type="match status" value="1"/>
</dbReference>
<reference evidence="6" key="2">
    <citation type="submission" date="2016-05" db="EMBL/GenBank/DDBJ databases">
        <authorList>
            <person name="Lavstsen T."/>
            <person name="Jespersen J.S."/>
        </authorList>
    </citation>
    <scope>NUCLEOTIDE SEQUENCE</scope>
    <source>
        <strain evidence="6">NML01-0328</strain>
        <strain evidence="7">NML04-0072</strain>
    </source>
</reference>
<evidence type="ECO:0000256" key="4">
    <source>
        <dbReference type="ARBA" id="ARBA00023136"/>
    </source>
</evidence>
<keyword evidence="6" id="KW-0378">Hydrolase</keyword>
<dbReference type="OrthoDB" id="9811701at2"/>
<proteinExistence type="predicted"/>
<reference evidence="8 9" key="1">
    <citation type="submission" date="2016-05" db="EMBL/GenBank/DDBJ databases">
        <title>Draft genome of Corynebacterium afermentans subsp. afermentans LCDC 88199T.</title>
        <authorList>
            <person name="Bernier A.-M."/>
            <person name="Bernard K."/>
        </authorList>
    </citation>
    <scope>NUCLEOTIDE SEQUENCE [LARGE SCALE GENOMIC DNA]</scope>
    <source>
        <strain evidence="9">NML01-0328</strain>
        <strain evidence="8">NML04-0072</strain>
    </source>
</reference>
<evidence type="ECO:0000313" key="8">
    <source>
        <dbReference type="Proteomes" id="UP000077589"/>
    </source>
</evidence>
<feature type="transmembrane region" description="Helical" evidence="5">
    <location>
        <begin position="146"/>
        <end position="169"/>
    </location>
</feature>
<dbReference type="PANTHER" id="PTHR30249:SF0">
    <property type="entry name" value="PLASTIDAL GLYCOLATE_GLYCERATE TRANSLOCATOR 1, CHLOROPLASTIC"/>
    <property type="match status" value="1"/>
</dbReference>
<name>A0A1A9RJA8_EIKCO</name>
<dbReference type="AlphaFoldDB" id="A0A1A9RJA8"/>
<feature type="transmembrane region" description="Helical" evidence="5">
    <location>
        <begin position="91"/>
        <end position="116"/>
    </location>
</feature>
<keyword evidence="3 5" id="KW-1133">Transmembrane helix</keyword>
<evidence type="ECO:0000256" key="3">
    <source>
        <dbReference type="ARBA" id="ARBA00022989"/>
    </source>
</evidence>
<evidence type="ECO:0000256" key="5">
    <source>
        <dbReference type="SAM" id="Phobius"/>
    </source>
</evidence>
<evidence type="ECO:0000313" key="9">
    <source>
        <dbReference type="Proteomes" id="UP000078003"/>
    </source>
</evidence>
<feature type="transmembrane region" description="Helical" evidence="5">
    <location>
        <begin position="203"/>
        <end position="230"/>
    </location>
</feature>
<evidence type="ECO:0000313" key="7">
    <source>
        <dbReference type="EMBL" id="OAM18574.1"/>
    </source>
</evidence>
<dbReference type="EMBL" id="LXSF01000001">
    <property type="protein sequence ID" value="OAM18405.1"/>
    <property type="molecule type" value="Genomic_DNA"/>
</dbReference>
<dbReference type="PANTHER" id="PTHR30249">
    <property type="entry name" value="PUTATIVE SEROTONIN TRANSPORTER"/>
    <property type="match status" value="1"/>
</dbReference>
<dbReference type="RefSeq" id="WP_064083588.1">
    <property type="nucleotide sequence ID" value="NZ_CAJPRZ010000021.1"/>
</dbReference>
<dbReference type="EMBL" id="LXSG01000033">
    <property type="protein sequence ID" value="OAM18574.1"/>
    <property type="molecule type" value="Genomic_DNA"/>
</dbReference>
<comment type="subcellular location">
    <subcellularLocation>
        <location evidence="1">Membrane</location>
        <topology evidence="1">Multi-pass membrane protein</topology>
    </subcellularLocation>
</comment>
<accession>A0A1A9RJA8</accession>
<dbReference type="Proteomes" id="UP000077589">
    <property type="component" value="Unassembled WGS sequence"/>
</dbReference>
<dbReference type="GO" id="GO:0016787">
    <property type="term" value="F:hydrolase activity"/>
    <property type="evidence" value="ECO:0007669"/>
    <property type="project" value="UniProtKB-KW"/>
</dbReference>
<comment type="caution">
    <text evidence="6">The sequence shown here is derived from an EMBL/GenBank/DDBJ whole genome shotgun (WGS) entry which is preliminary data.</text>
</comment>
<dbReference type="InterPro" id="IPR007300">
    <property type="entry name" value="CidB/LrgB"/>
</dbReference>
<organism evidence="6 9">
    <name type="scientific">Eikenella corrodens</name>
    <dbReference type="NCBI Taxonomy" id="539"/>
    <lineage>
        <taxon>Bacteria</taxon>
        <taxon>Pseudomonadati</taxon>
        <taxon>Pseudomonadota</taxon>
        <taxon>Betaproteobacteria</taxon>
        <taxon>Neisseriales</taxon>
        <taxon>Neisseriaceae</taxon>
        <taxon>Eikenella</taxon>
    </lineage>
</organism>
<dbReference type="STRING" id="539.A7P85_01635"/>
<evidence type="ECO:0000256" key="1">
    <source>
        <dbReference type="ARBA" id="ARBA00004141"/>
    </source>
</evidence>
<dbReference type="Proteomes" id="UP000078003">
    <property type="component" value="Unassembled WGS sequence"/>
</dbReference>